<organism evidence="1 2">
    <name type="scientific">Pristionchus pacificus</name>
    <name type="common">Parasitic nematode worm</name>
    <dbReference type="NCBI Taxonomy" id="54126"/>
    <lineage>
        <taxon>Eukaryota</taxon>
        <taxon>Metazoa</taxon>
        <taxon>Ecdysozoa</taxon>
        <taxon>Nematoda</taxon>
        <taxon>Chromadorea</taxon>
        <taxon>Rhabditida</taxon>
        <taxon>Rhabditina</taxon>
        <taxon>Diplogasteromorpha</taxon>
        <taxon>Diplogasteroidea</taxon>
        <taxon>Neodiplogasteridae</taxon>
        <taxon>Pristionchus</taxon>
    </lineage>
</organism>
<dbReference type="PROSITE" id="PS50157">
    <property type="entry name" value="ZINC_FINGER_C2H2_2"/>
    <property type="match status" value="1"/>
</dbReference>
<reference evidence="2" key="1">
    <citation type="journal article" date="2008" name="Nat. Genet.">
        <title>The Pristionchus pacificus genome provides a unique perspective on nematode lifestyle and parasitism.</title>
        <authorList>
            <person name="Dieterich C."/>
            <person name="Clifton S.W."/>
            <person name="Schuster L.N."/>
            <person name="Chinwalla A."/>
            <person name="Delehaunty K."/>
            <person name="Dinkelacker I."/>
            <person name="Fulton L."/>
            <person name="Fulton R."/>
            <person name="Godfrey J."/>
            <person name="Minx P."/>
            <person name="Mitreva M."/>
            <person name="Roeseler W."/>
            <person name="Tian H."/>
            <person name="Witte H."/>
            <person name="Yang S.P."/>
            <person name="Wilson R.K."/>
            <person name="Sommer R.J."/>
        </authorList>
    </citation>
    <scope>NUCLEOTIDE SEQUENCE [LARGE SCALE GENOMIC DNA]</scope>
    <source>
        <strain evidence="2">PS312</strain>
    </source>
</reference>
<sequence>MLEKSFELCEYYEHQQRFWHHPSNVMSIMSIISDAGAIVRTLSYFVSVASASLKLTASQLRTRSAAPLKAERSYREIIIANVRDCEECDKMFTCRIKLRMH</sequence>
<gene>
    <name evidence="1" type="primary">WBGene00283792</name>
</gene>
<dbReference type="AlphaFoldDB" id="A0A2A6BDM4"/>
<dbReference type="EnsemblMetazoa" id="PPA45423.1">
    <property type="protein sequence ID" value="PPA45423.1"/>
    <property type="gene ID" value="WBGene00283792"/>
</dbReference>
<dbReference type="InterPro" id="IPR013087">
    <property type="entry name" value="Znf_C2H2_type"/>
</dbReference>
<reference evidence="1" key="2">
    <citation type="submission" date="2022-06" db="UniProtKB">
        <authorList>
            <consortium name="EnsemblMetazoa"/>
        </authorList>
    </citation>
    <scope>IDENTIFICATION</scope>
    <source>
        <strain evidence="1">PS312</strain>
    </source>
</reference>
<evidence type="ECO:0000313" key="2">
    <source>
        <dbReference type="Proteomes" id="UP000005239"/>
    </source>
</evidence>
<proteinExistence type="predicted"/>
<accession>A0A8R1V0V1</accession>
<evidence type="ECO:0000313" key="1">
    <source>
        <dbReference type="EnsemblMetazoa" id="PPA45423.1"/>
    </source>
</evidence>
<dbReference type="Proteomes" id="UP000005239">
    <property type="component" value="Unassembled WGS sequence"/>
</dbReference>
<accession>A0A2A6BDM4</accession>
<name>A0A2A6BDM4_PRIPA</name>
<protein>
    <submittedName>
        <fullName evidence="1">C2H2-type domain-containing protein</fullName>
    </submittedName>
</protein>
<keyword evidence="2" id="KW-1185">Reference proteome</keyword>